<proteinExistence type="predicted"/>
<name>A0A370C927_ASPNG</name>
<dbReference type="VEuPathDB" id="FungiDB:M747DRAFT_301990"/>
<accession>A0A370C927</accession>
<sequence length="166" mass="18358">MSSNYEPEKATTSSQSHGIFNQNMEETYIFRSVESTGLYGRSEVTQLSSSRRLEAHQILESYGNNDKHLPDVGQNCQDWVVGALGSLERANLVPKGTAGYWREQTGKGPISIGKQMIEDGKPWISNVKSTQRLPADATYGKTEKGRPIGKLNLDNFAHLSGVVTKR</sequence>
<evidence type="ECO:0000313" key="2">
    <source>
        <dbReference type="Proteomes" id="UP000253845"/>
    </source>
</evidence>
<organism evidence="1 2">
    <name type="scientific">Aspergillus niger ATCC 13496</name>
    <dbReference type="NCBI Taxonomy" id="1353008"/>
    <lineage>
        <taxon>Eukaryota</taxon>
        <taxon>Fungi</taxon>
        <taxon>Dikarya</taxon>
        <taxon>Ascomycota</taxon>
        <taxon>Pezizomycotina</taxon>
        <taxon>Eurotiomycetes</taxon>
        <taxon>Eurotiomycetidae</taxon>
        <taxon>Eurotiales</taxon>
        <taxon>Aspergillaceae</taxon>
        <taxon>Aspergillus</taxon>
        <taxon>Aspergillus subgen. Circumdati</taxon>
    </lineage>
</organism>
<evidence type="ECO:0000313" key="1">
    <source>
        <dbReference type="EMBL" id="RDH24257.1"/>
    </source>
</evidence>
<dbReference type="Proteomes" id="UP000253845">
    <property type="component" value="Unassembled WGS sequence"/>
</dbReference>
<dbReference type="EMBL" id="KZ851902">
    <property type="protein sequence ID" value="RDH24257.1"/>
    <property type="molecule type" value="Genomic_DNA"/>
</dbReference>
<protein>
    <submittedName>
        <fullName evidence="1">Uncharacterized protein</fullName>
    </submittedName>
</protein>
<gene>
    <name evidence="1" type="ORF">M747DRAFT_301990</name>
</gene>
<reference evidence="1 2" key="1">
    <citation type="submission" date="2018-07" db="EMBL/GenBank/DDBJ databases">
        <title>Section-level genome sequencing of Aspergillus section Nigri to investigate inter- and intra-species variation.</title>
        <authorList>
            <consortium name="DOE Joint Genome Institute"/>
            <person name="Vesth T.C."/>
            <person name="Nybo J.L."/>
            <person name="Theobald S."/>
            <person name="Frisvad J.C."/>
            <person name="Larsen T.O."/>
            <person name="Nielsen K.F."/>
            <person name="Hoof J.B."/>
            <person name="Brandl J."/>
            <person name="Salamov A."/>
            <person name="Riley R."/>
            <person name="Gladden J.M."/>
            <person name="Phatale P."/>
            <person name="Nielsen M.T."/>
            <person name="Lyhne E.K."/>
            <person name="Kogle M.E."/>
            <person name="Strasser K."/>
            <person name="McDonnell E."/>
            <person name="Barry K."/>
            <person name="Clum A."/>
            <person name="Chen C."/>
            <person name="Nolan M."/>
            <person name="Sandor L."/>
            <person name="Kuo A."/>
            <person name="Lipzen A."/>
            <person name="Hainaut M."/>
            <person name="Drula E."/>
            <person name="Tsang A."/>
            <person name="Magnuson J.K."/>
            <person name="Henrissat B."/>
            <person name="Wiebenga A."/>
            <person name="Simmons B.A."/>
            <person name="Makela M.R."/>
            <person name="De vries R.P."/>
            <person name="Grigoriev I.V."/>
            <person name="Mortensen U.H."/>
            <person name="Baker S.E."/>
            <person name="Andersen M.R."/>
        </authorList>
    </citation>
    <scope>NUCLEOTIDE SEQUENCE [LARGE SCALE GENOMIC DNA]</scope>
    <source>
        <strain evidence="1 2">ATCC 13496</strain>
    </source>
</reference>
<dbReference type="AlphaFoldDB" id="A0A370C927"/>